<accession>A0A501WTX4</accession>
<keyword evidence="3" id="KW-1185">Reference proteome</keyword>
<dbReference type="Pfam" id="PF00583">
    <property type="entry name" value="Acetyltransf_1"/>
    <property type="match status" value="1"/>
</dbReference>
<dbReference type="SUPFAM" id="SSF55729">
    <property type="entry name" value="Acyl-CoA N-acyltransferases (Nat)"/>
    <property type="match status" value="1"/>
</dbReference>
<dbReference type="InterPro" id="IPR000182">
    <property type="entry name" value="GNAT_dom"/>
</dbReference>
<dbReference type="Gene3D" id="3.40.630.30">
    <property type="match status" value="1"/>
</dbReference>
<dbReference type="CDD" id="cd04301">
    <property type="entry name" value="NAT_SF"/>
    <property type="match status" value="1"/>
</dbReference>
<protein>
    <submittedName>
        <fullName evidence="2">GNAT family N-acetyltransferase</fullName>
    </submittedName>
</protein>
<name>A0A501WTX4_9RHOB</name>
<keyword evidence="2" id="KW-0808">Transferase</keyword>
<dbReference type="InterPro" id="IPR052742">
    <property type="entry name" value="Mito_N-acetyltransferase"/>
</dbReference>
<evidence type="ECO:0000313" key="2">
    <source>
        <dbReference type="EMBL" id="TPE50411.1"/>
    </source>
</evidence>
<reference evidence="2 3" key="1">
    <citation type="submission" date="2019-06" db="EMBL/GenBank/DDBJ databases">
        <title>A novel bacterium of genus Amaricoccus, isolated from marine sediment.</title>
        <authorList>
            <person name="Huang H."/>
            <person name="Mo K."/>
            <person name="Hu Y."/>
        </authorList>
    </citation>
    <scope>NUCLEOTIDE SEQUENCE [LARGE SCALE GENOMIC DNA]</scope>
    <source>
        <strain evidence="2 3">HB172011</strain>
    </source>
</reference>
<dbReference type="InterPro" id="IPR016181">
    <property type="entry name" value="Acyl_CoA_acyltransferase"/>
</dbReference>
<organism evidence="2 3">
    <name type="scientific">Amaricoccus solimangrovi</name>
    <dbReference type="NCBI Taxonomy" id="2589815"/>
    <lineage>
        <taxon>Bacteria</taxon>
        <taxon>Pseudomonadati</taxon>
        <taxon>Pseudomonadota</taxon>
        <taxon>Alphaproteobacteria</taxon>
        <taxon>Rhodobacterales</taxon>
        <taxon>Paracoccaceae</taxon>
        <taxon>Amaricoccus</taxon>
    </lineage>
</organism>
<dbReference type="Proteomes" id="UP000319255">
    <property type="component" value="Unassembled WGS sequence"/>
</dbReference>
<dbReference type="PANTHER" id="PTHR43138">
    <property type="entry name" value="ACETYLTRANSFERASE, GNAT FAMILY"/>
    <property type="match status" value="1"/>
</dbReference>
<dbReference type="RefSeq" id="WP_140454288.1">
    <property type="nucleotide sequence ID" value="NZ_VFRP01000010.1"/>
</dbReference>
<comment type="caution">
    <text evidence="2">The sequence shown here is derived from an EMBL/GenBank/DDBJ whole genome shotgun (WGS) entry which is preliminary data.</text>
</comment>
<dbReference type="GO" id="GO:0016747">
    <property type="term" value="F:acyltransferase activity, transferring groups other than amino-acyl groups"/>
    <property type="evidence" value="ECO:0007669"/>
    <property type="project" value="InterPro"/>
</dbReference>
<dbReference type="EMBL" id="VFRP01000010">
    <property type="protein sequence ID" value="TPE50411.1"/>
    <property type="molecule type" value="Genomic_DNA"/>
</dbReference>
<evidence type="ECO:0000259" key="1">
    <source>
        <dbReference type="PROSITE" id="PS51186"/>
    </source>
</evidence>
<gene>
    <name evidence="2" type="ORF">FJM51_11465</name>
</gene>
<dbReference type="OrthoDB" id="9788300at2"/>
<dbReference type="PROSITE" id="PS51186">
    <property type="entry name" value="GNAT"/>
    <property type="match status" value="1"/>
</dbReference>
<evidence type="ECO:0000313" key="3">
    <source>
        <dbReference type="Proteomes" id="UP000319255"/>
    </source>
</evidence>
<feature type="domain" description="N-acetyltransferase" evidence="1">
    <location>
        <begin position="6"/>
        <end position="165"/>
    </location>
</feature>
<dbReference type="PANTHER" id="PTHR43138:SF1">
    <property type="entry name" value="N-ACETYLTRANSFERASE ACA1"/>
    <property type="match status" value="1"/>
</dbReference>
<dbReference type="AlphaFoldDB" id="A0A501WTX4"/>
<proteinExistence type="predicted"/>
<sequence length="165" mass="18012">MPASPLVIRPAEARDRAALWSILEPMVRAGDTYTIPSDFSEAETLAYWLGPDRETFIAERDGEALGTYYLRANQPGGGAHVCNCGYVTGAAARGQGVARAMCAHSLDLARARGYRAMQFNFVVSTNEGAIRLWERMGFETVGRLPGAFAHPRLGDVDALVMYRTL</sequence>